<keyword evidence="2" id="KW-0732">Signal</keyword>
<accession>H0E587</accession>
<dbReference type="RefSeq" id="WP_007574080.1">
    <property type="nucleotide sequence ID" value="NZ_AGUD01000143.1"/>
</dbReference>
<proteinExistence type="predicted"/>
<feature type="chain" id="PRO_5003531591" description="DUF4430 domain-containing protein" evidence="2">
    <location>
        <begin position="28"/>
        <end position="543"/>
    </location>
</feature>
<dbReference type="AlphaFoldDB" id="H0E587"/>
<comment type="caution">
    <text evidence="3">The sequence shown here is derived from an EMBL/GenBank/DDBJ whole genome shotgun (WGS) entry which is preliminary data.</text>
</comment>
<dbReference type="EMBL" id="AGUD01000143">
    <property type="protein sequence ID" value="EHN11157.1"/>
    <property type="molecule type" value="Genomic_DNA"/>
</dbReference>
<dbReference type="Proteomes" id="UP000005143">
    <property type="component" value="Unassembled WGS sequence"/>
</dbReference>
<evidence type="ECO:0000256" key="1">
    <source>
        <dbReference type="SAM" id="MobiDB-lite"/>
    </source>
</evidence>
<feature type="region of interest" description="Disordered" evidence="1">
    <location>
        <begin position="285"/>
        <end position="334"/>
    </location>
</feature>
<feature type="region of interest" description="Disordered" evidence="1">
    <location>
        <begin position="62"/>
        <end position="81"/>
    </location>
</feature>
<dbReference type="OrthoDB" id="5242014at2"/>
<sequence length="543" mass="56722">MPRSRSALVAVATSITVALVATVPAGAAPTTVLSRVEGRSATLFEGPILADGHAIRAASDARGRRCDGTNNGAHPTAGPTPTATAVDGMAIAGQDFDAKWYPGFDDYFLTRLGPDFQSEDDNAYWGILVNGVYTSVGGCQYRLNAADLALWVYDAFNERPVLRLDGPTGIGEPTAAVEGGPSTAPVRQSFTVDVGQPLAVHVVGKVSSGEVGGAGGYGDQAGVGVSPVATAANGFQTVLRSDPATKITGADGRTTLSWSTPGWKRIKAERAGAVRSNRLDVCVRAPGQADCGPLPADARTRTPPPPSVPEPPKDSSGGGGGGSLVDGPGESAPVAVGDVRLSAPRITADGNPTGLVGVRWEVLSAGSGLRSWTIESRLRGVRGARWTRQASGTTQTTALLDLPIARTSQLRVRFVAASGRTSLRTVGEVVVPRDDRVRQLRFGGRLSRVADPRAWRLTVTRLSRGATLRTRLAAGRPTLVVRAARRAARIELRVGRRVQRLTVPGRRDGRTIFVSGRRRTAAGEVRVRVLSGTVAVDGVAARP</sequence>
<name>H0E587_9ACTN</name>
<evidence type="ECO:0000256" key="2">
    <source>
        <dbReference type="SAM" id="SignalP"/>
    </source>
</evidence>
<protein>
    <recommendedName>
        <fullName evidence="5">DUF4430 domain-containing protein</fullName>
    </recommendedName>
</protein>
<feature type="compositionally biased region" description="Low complexity" evidence="1">
    <location>
        <begin position="72"/>
        <end position="81"/>
    </location>
</feature>
<organism evidence="3 4">
    <name type="scientific">Patulibacter medicamentivorans</name>
    <dbReference type="NCBI Taxonomy" id="1097667"/>
    <lineage>
        <taxon>Bacteria</taxon>
        <taxon>Bacillati</taxon>
        <taxon>Actinomycetota</taxon>
        <taxon>Thermoleophilia</taxon>
        <taxon>Solirubrobacterales</taxon>
        <taxon>Patulibacteraceae</taxon>
        <taxon>Patulibacter</taxon>
    </lineage>
</organism>
<evidence type="ECO:0000313" key="4">
    <source>
        <dbReference type="Proteomes" id="UP000005143"/>
    </source>
</evidence>
<evidence type="ECO:0008006" key="5">
    <source>
        <dbReference type="Google" id="ProtNLM"/>
    </source>
</evidence>
<keyword evidence="4" id="KW-1185">Reference proteome</keyword>
<feature type="signal peptide" evidence="2">
    <location>
        <begin position="1"/>
        <end position="27"/>
    </location>
</feature>
<evidence type="ECO:0000313" key="3">
    <source>
        <dbReference type="EMBL" id="EHN11157.1"/>
    </source>
</evidence>
<gene>
    <name evidence="3" type="ORF">PAI11_19770</name>
</gene>
<reference evidence="3 4" key="1">
    <citation type="journal article" date="2013" name="Biodegradation">
        <title>Quantitative proteomic analysis of ibuprofen-degrading Patulibacter sp. strain I11.</title>
        <authorList>
            <person name="Almeida B."/>
            <person name="Kjeldal H."/>
            <person name="Lolas I."/>
            <person name="Knudsen A.D."/>
            <person name="Carvalho G."/>
            <person name="Nielsen K.L."/>
            <person name="Barreto Crespo M.T."/>
            <person name="Stensballe A."/>
            <person name="Nielsen J.L."/>
        </authorList>
    </citation>
    <scope>NUCLEOTIDE SEQUENCE [LARGE SCALE GENOMIC DNA]</scope>
    <source>
        <strain evidence="3 4">I11</strain>
    </source>
</reference>